<dbReference type="GO" id="GO:0016055">
    <property type="term" value="P:Wnt signaling pathway"/>
    <property type="evidence" value="ECO:0007669"/>
    <property type="project" value="UniProtKB-KW"/>
</dbReference>
<dbReference type="SUPFAM" id="SSF48371">
    <property type="entry name" value="ARM repeat"/>
    <property type="match status" value="1"/>
</dbReference>
<dbReference type="AlphaFoldDB" id="A0A7E4W6B0"/>
<evidence type="ECO:0000313" key="4">
    <source>
        <dbReference type="Proteomes" id="UP000492821"/>
    </source>
</evidence>
<feature type="region of interest" description="Disordered" evidence="3">
    <location>
        <begin position="620"/>
        <end position="715"/>
    </location>
</feature>
<dbReference type="GO" id="GO:0008013">
    <property type="term" value="F:beta-catenin binding"/>
    <property type="evidence" value="ECO:0007669"/>
    <property type="project" value="InterPro"/>
</dbReference>
<accession>A0A7E4W6B0</accession>
<dbReference type="InterPro" id="IPR026818">
    <property type="entry name" value="Apc_fam"/>
</dbReference>
<dbReference type="WBParaSite" id="Pan_g7404.t1">
    <property type="protein sequence ID" value="Pan_g7404.t1"/>
    <property type="gene ID" value="Pan_g7404"/>
</dbReference>
<dbReference type="PANTHER" id="PTHR12607">
    <property type="entry name" value="ADENOMATOUS POLYPOSIS COLI PROTEIN FAMILY"/>
    <property type="match status" value="1"/>
</dbReference>
<dbReference type="GO" id="GO:0090090">
    <property type="term" value="P:negative regulation of canonical Wnt signaling pathway"/>
    <property type="evidence" value="ECO:0007669"/>
    <property type="project" value="TreeGrafter"/>
</dbReference>
<dbReference type="GO" id="GO:0007026">
    <property type="term" value="P:negative regulation of microtubule depolymerization"/>
    <property type="evidence" value="ECO:0007669"/>
    <property type="project" value="TreeGrafter"/>
</dbReference>
<name>A0A7E4W6B0_PANRE</name>
<keyword evidence="2" id="KW-0879">Wnt signaling pathway</keyword>
<dbReference type="GO" id="GO:0007399">
    <property type="term" value="P:nervous system development"/>
    <property type="evidence" value="ECO:0007669"/>
    <property type="project" value="TreeGrafter"/>
</dbReference>
<dbReference type="GO" id="GO:0007389">
    <property type="term" value="P:pattern specification process"/>
    <property type="evidence" value="ECO:0007669"/>
    <property type="project" value="TreeGrafter"/>
</dbReference>
<sequence>MSSVQTKLAISAHPDDPSLLLSGESLEDFISRCVSQFKYEESRNVPAKSTDINRLELVIRQINEGINTEANGNRHVCLMHILQLAYTIHHYVYRLRQFRNDRHLDQEVYNDYVIRIKATLDELVRDSYDDEKRKLEVVFGLVDAIAELFITELAIFGVNPDAKTHEEAKTIRKFIASLLTNLVFGNAPAKRRLTTYNGFIDQVTRVIRESPNLTVFYAALVRNLSWMADHSMKQHLTIVVPALTLAAVRAHANGDTKGLLATLSALWNLGSHSLENKKAICEGKKFLPLVISLLDCEPANTVMVENASGILKYACAYLTKKSELLAQAHNAKLVRQLLVLLNSPSFTVVLNALSALSHLTEQDPQTQMKLIHNVPAMQLFERLRNSTREDIRNTVRVVLTNLHSSPVSGYTYSMPSSARAGAMTNSTPAYYHGGHYTMQHSHQPYGGMTPGGYAGTSAAFGTLPRTRGGFPGEPQFSSTRKDASEFSRGVSVPPPNMSEVDADIFLRDVTFEAGHNIPESLLGTRSGSVQSLVEDLPAGETSWQSSVNTDAQNSSTEMSPVSVSEIPDSPTEFAAKQAAKQFGMFNLDTNDAQTDPEGYYGMFNSERTDEALSRAITDALPKSSTTTGPCSLQSTPRLPKPAKKIVTAPVFNDLPRSPDCGSDIDFDESSIVEEPSPPRASATSSLASTDGSSETTGISDSKNYMSEVSTATSGRLSLRPRSPAAMTMPMPSTLEAVMAASSLLQSPSTMEKLRDASRLVTRDDVDFDDDDYDEGALSDDSYCGSSADIVQLEDLTAVPHDIDAAFQAEKLIIDCGSLSRPGNKNFKLEAGKRAVKGSEKAKNVKIGLLSAATIKRLSKSRNPLPQAAPSPASRLPVASKSAARVSPFNYKEPVAAERKPSTTKPPNGNTTGKILVTTV</sequence>
<dbReference type="Proteomes" id="UP000492821">
    <property type="component" value="Unassembled WGS sequence"/>
</dbReference>
<feature type="region of interest" description="Disordered" evidence="3">
    <location>
        <begin position="860"/>
        <end position="919"/>
    </location>
</feature>
<dbReference type="GO" id="GO:0001708">
    <property type="term" value="P:cell fate specification"/>
    <property type="evidence" value="ECO:0007669"/>
    <property type="project" value="TreeGrafter"/>
</dbReference>
<keyword evidence="4" id="KW-1185">Reference proteome</keyword>
<reference evidence="5" key="2">
    <citation type="submission" date="2020-10" db="UniProtKB">
        <authorList>
            <consortium name="WormBaseParasite"/>
        </authorList>
    </citation>
    <scope>IDENTIFICATION</scope>
</reference>
<proteinExistence type="inferred from homology"/>
<protein>
    <submittedName>
        <fullName evidence="5">TOG domain-containing protein</fullName>
    </submittedName>
</protein>
<evidence type="ECO:0000256" key="2">
    <source>
        <dbReference type="ARBA" id="ARBA00022687"/>
    </source>
</evidence>
<feature type="region of interest" description="Disordered" evidence="3">
    <location>
        <begin position="474"/>
        <end position="495"/>
    </location>
</feature>
<dbReference type="GO" id="GO:0045295">
    <property type="term" value="F:gamma-catenin binding"/>
    <property type="evidence" value="ECO:0007669"/>
    <property type="project" value="TreeGrafter"/>
</dbReference>
<dbReference type="Gene3D" id="1.25.10.10">
    <property type="entry name" value="Leucine-rich Repeat Variant"/>
    <property type="match status" value="1"/>
</dbReference>
<evidence type="ECO:0000256" key="3">
    <source>
        <dbReference type="SAM" id="MobiDB-lite"/>
    </source>
</evidence>
<feature type="compositionally biased region" description="Acidic residues" evidence="3">
    <location>
        <begin position="662"/>
        <end position="671"/>
    </location>
</feature>
<feature type="compositionally biased region" description="Polar residues" evidence="3">
    <location>
        <begin position="902"/>
        <end position="919"/>
    </location>
</feature>
<organism evidence="4 5">
    <name type="scientific">Panagrellus redivivus</name>
    <name type="common">Microworm</name>
    <dbReference type="NCBI Taxonomy" id="6233"/>
    <lineage>
        <taxon>Eukaryota</taxon>
        <taxon>Metazoa</taxon>
        <taxon>Ecdysozoa</taxon>
        <taxon>Nematoda</taxon>
        <taxon>Chromadorea</taxon>
        <taxon>Rhabditida</taxon>
        <taxon>Tylenchina</taxon>
        <taxon>Panagrolaimomorpha</taxon>
        <taxon>Panagrolaimoidea</taxon>
        <taxon>Panagrolaimidae</taxon>
        <taxon>Panagrellus</taxon>
    </lineage>
</organism>
<feature type="compositionally biased region" description="Polar residues" evidence="3">
    <location>
        <begin position="541"/>
        <end position="562"/>
    </location>
</feature>
<dbReference type="GO" id="GO:0030877">
    <property type="term" value="C:beta-catenin destruction complex"/>
    <property type="evidence" value="ECO:0007669"/>
    <property type="project" value="TreeGrafter"/>
</dbReference>
<dbReference type="GO" id="GO:0008017">
    <property type="term" value="F:microtubule binding"/>
    <property type="evidence" value="ECO:0007669"/>
    <property type="project" value="TreeGrafter"/>
</dbReference>
<dbReference type="InterPro" id="IPR016024">
    <property type="entry name" value="ARM-type_fold"/>
</dbReference>
<comment type="similarity">
    <text evidence="1">Belongs to the adenomatous polyposis coli (APC) family.</text>
</comment>
<dbReference type="GO" id="GO:0016477">
    <property type="term" value="P:cell migration"/>
    <property type="evidence" value="ECO:0007669"/>
    <property type="project" value="TreeGrafter"/>
</dbReference>
<feature type="compositionally biased region" description="Polar residues" evidence="3">
    <location>
        <begin position="681"/>
        <end position="715"/>
    </location>
</feature>
<evidence type="ECO:0000256" key="1">
    <source>
        <dbReference type="ARBA" id="ARBA00009051"/>
    </source>
</evidence>
<dbReference type="GO" id="GO:0016342">
    <property type="term" value="C:catenin complex"/>
    <property type="evidence" value="ECO:0007669"/>
    <property type="project" value="TreeGrafter"/>
</dbReference>
<dbReference type="InterPro" id="IPR011989">
    <property type="entry name" value="ARM-like"/>
</dbReference>
<evidence type="ECO:0000313" key="5">
    <source>
        <dbReference type="WBParaSite" id="Pan_g7404.t1"/>
    </source>
</evidence>
<dbReference type="GO" id="GO:0005881">
    <property type="term" value="C:cytoplasmic microtubule"/>
    <property type="evidence" value="ECO:0007669"/>
    <property type="project" value="TreeGrafter"/>
</dbReference>
<reference evidence="4" key="1">
    <citation type="journal article" date="2013" name="Genetics">
        <title>The draft genome and transcriptome of Panagrellus redivivus are shaped by the harsh demands of a free-living lifestyle.</title>
        <authorList>
            <person name="Srinivasan J."/>
            <person name="Dillman A.R."/>
            <person name="Macchietto M.G."/>
            <person name="Heikkinen L."/>
            <person name="Lakso M."/>
            <person name="Fracchia K.M."/>
            <person name="Antoshechkin I."/>
            <person name="Mortazavi A."/>
            <person name="Wong G."/>
            <person name="Sternberg P.W."/>
        </authorList>
    </citation>
    <scope>NUCLEOTIDE SEQUENCE [LARGE SCALE GENOMIC DNA]</scope>
    <source>
        <strain evidence="4">MT8872</strain>
    </source>
</reference>
<feature type="region of interest" description="Disordered" evidence="3">
    <location>
        <begin position="537"/>
        <end position="566"/>
    </location>
</feature>
<feature type="compositionally biased region" description="Polar residues" evidence="3">
    <location>
        <begin position="622"/>
        <end position="636"/>
    </location>
</feature>
<dbReference type="PANTHER" id="PTHR12607:SF12">
    <property type="entry name" value="APC-LIKE, ISOFORM A-RELATED"/>
    <property type="match status" value="1"/>
</dbReference>